<evidence type="ECO:0000313" key="3">
    <source>
        <dbReference type="Proteomes" id="UP001211866"/>
    </source>
</evidence>
<dbReference type="RefSeq" id="WP_270119937.1">
    <property type="nucleotide sequence ID" value="NZ_CP096916.1"/>
</dbReference>
<gene>
    <name evidence="2" type="ORF">M2J83_09435</name>
</gene>
<keyword evidence="3" id="KW-1185">Reference proteome</keyword>
<reference evidence="2 3" key="1">
    <citation type="submission" date="2022-05" db="EMBL/GenBank/DDBJ databases">
        <title>Complete sequence of strain NY11312.</title>
        <authorList>
            <person name="Zhou D."/>
        </authorList>
    </citation>
    <scope>NUCLEOTIDE SEQUENCE [LARGE SCALE GENOMIC DNA]</scope>
    <source>
        <strain evidence="2 3">NY11312</strain>
    </source>
</reference>
<evidence type="ECO:0000313" key="2">
    <source>
        <dbReference type="EMBL" id="WBM40011.1"/>
    </source>
</evidence>
<evidence type="ECO:0000259" key="1">
    <source>
        <dbReference type="Pfam" id="PF13643"/>
    </source>
</evidence>
<dbReference type="EMBL" id="CP096916">
    <property type="protein sequence ID" value="WBM40011.1"/>
    <property type="molecule type" value="Genomic_DNA"/>
</dbReference>
<dbReference type="Proteomes" id="UP001211866">
    <property type="component" value="Chromosome"/>
</dbReference>
<name>A0ABY7N7Z3_ALCFA</name>
<sequence length="232" mass="25653">MAGYAIYKGTCPHCGTNEVAFTSVAQVRVPENADDESLWNVFFACNRCLGGLIVQVTASLDFGPHGLPTSVSIPGAGKNHHGYVSAYEVKNTYPAPPTHQAPESVPERIGAAYVEASENLYRQKYETSQMLNRKALDLATKRLLPDSKKKLYGRIEELRDTGKITPEMADWAHIVRDEGNDSVHDEAEVTREAAAELLAFTETFLMYAFTLPGMIAKRRQVDDESEQTAIEN</sequence>
<protein>
    <submittedName>
        <fullName evidence="2">DUF4145 domain-containing protein</fullName>
    </submittedName>
</protein>
<accession>A0ABY7N7Z3</accession>
<proteinExistence type="predicted"/>
<feature type="domain" description="DUF4145" evidence="1">
    <location>
        <begin position="123"/>
        <end position="202"/>
    </location>
</feature>
<dbReference type="Pfam" id="PF13643">
    <property type="entry name" value="DUF4145"/>
    <property type="match status" value="1"/>
</dbReference>
<dbReference type="InterPro" id="IPR025285">
    <property type="entry name" value="DUF4145"/>
</dbReference>
<organism evidence="2 3">
    <name type="scientific">Alcaligenes faecalis</name>
    <dbReference type="NCBI Taxonomy" id="511"/>
    <lineage>
        <taxon>Bacteria</taxon>
        <taxon>Pseudomonadati</taxon>
        <taxon>Pseudomonadota</taxon>
        <taxon>Betaproteobacteria</taxon>
        <taxon>Burkholderiales</taxon>
        <taxon>Alcaligenaceae</taxon>
        <taxon>Alcaligenes</taxon>
    </lineage>
</organism>